<reference evidence="3" key="1">
    <citation type="journal article" date="2020" name="mSystems">
        <title>Genome- and Community-Level Interaction Insights into Carbon Utilization and Element Cycling Functions of Hydrothermarchaeota in Hydrothermal Sediment.</title>
        <authorList>
            <person name="Zhou Z."/>
            <person name="Liu Y."/>
            <person name="Xu W."/>
            <person name="Pan J."/>
            <person name="Luo Z.H."/>
            <person name="Li M."/>
        </authorList>
    </citation>
    <scope>NUCLEOTIDE SEQUENCE [LARGE SCALE GENOMIC DNA]</scope>
    <source>
        <strain evidence="3">SpSt-210</strain>
    </source>
</reference>
<protein>
    <submittedName>
        <fullName evidence="3">NYN domain-containing protein</fullName>
    </submittedName>
</protein>
<dbReference type="EMBL" id="DSIY01000236">
    <property type="protein sequence ID" value="HEG91765.1"/>
    <property type="molecule type" value="Genomic_DNA"/>
</dbReference>
<accession>A0A831X8X4</accession>
<dbReference type="GO" id="GO:0004540">
    <property type="term" value="F:RNA nuclease activity"/>
    <property type="evidence" value="ECO:0007669"/>
    <property type="project" value="InterPro"/>
</dbReference>
<evidence type="ECO:0000256" key="1">
    <source>
        <dbReference type="SAM" id="MobiDB-lite"/>
    </source>
</evidence>
<sequence>MIQPEKLDRVAVFFDMSNLYFTARDLGVRIDYTKLLEFLVAGRRLYCAYAYVALSGDDSTAVPFLTWLRRNGFRVVTKSLKRLPDGSLKGDLDLELAVDLLTQAPHFDVAVLVSGDGDFTYLVESAQRLGLRVEVASTPRNTSVELMEAADRYIDLEANLRHFSQPRPAGYSEWSRNTGTGRLDPEAWRYRPATQRFDLPAEEEEEEPHEPDR</sequence>
<dbReference type="AlphaFoldDB" id="A0A831X8X4"/>
<feature type="region of interest" description="Disordered" evidence="1">
    <location>
        <begin position="193"/>
        <end position="213"/>
    </location>
</feature>
<dbReference type="CDD" id="cd10911">
    <property type="entry name" value="PIN_LabA"/>
    <property type="match status" value="1"/>
</dbReference>
<organism evidence="3">
    <name type="scientific">Thermorudis peleae</name>
    <dbReference type="NCBI Taxonomy" id="1382356"/>
    <lineage>
        <taxon>Bacteria</taxon>
        <taxon>Pseudomonadati</taxon>
        <taxon>Thermomicrobiota</taxon>
        <taxon>Thermomicrobia</taxon>
        <taxon>Thermomicrobia incertae sedis</taxon>
        <taxon>Thermorudis</taxon>
    </lineage>
</organism>
<dbReference type="Gene3D" id="3.40.50.1010">
    <property type="entry name" value="5'-nuclease"/>
    <property type="match status" value="1"/>
</dbReference>
<gene>
    <name evidence="3" type="ORF">ENP34_10060</name>
</gene>
<proteinExistence type="predicted"/>
<dbReference type="PANTHER" id="PTHR35458">
    <property type="entry name" value="SLR0755 PROTEIN"/>
    <property type="match status" value="1"/>
</dbReference>
<feature type="domain" description="NYN" evidence="2">
    <location>
        <begin position="9"/>
        <end position="157"/>
    </location>
</feature>
<feature type="compositionally biased region" description="Acidic residues" evidence="1">
    <location>
        <begin position="200"/>
        <end position="213"/>
    </location>
</feature>
<comment type="caution">
    <text evidence="3">The sequence shown here is derived from an EMBL/GenBank/DDBJ whole genome shotgun (WGS) entry which is preliminary data.</text>
</comment>
<name>A0A831X8X4_9BACT</name>
<dbReference type="InterPro" id="IPR021139">
    <property type="entry name" value="NYN"/>
</dbReference>
<evidence type="ECO:0000259" key="2">
    <source>
        <dbReference type="Pfam" id="PF01936"/>
    </source>
</evidence>
<dbReference type="InterPro" id="IPR047140">
    <property type="entry name" value="LabA"/>
</dbReference>
<evidence type="ECO:0000313" key="3">
    <source>
        <dbReference type="EMBL" id="HEG91765.1"/>
    </source>
</evidence>
<dbReference type="PANTHER" id="PTHR35458:SF8">
    <property type="entry name" value="SLR0650 PROTEIN"/>
    <property type="match status" value="1"/>
</dbReference>
<dbReference type="Pfam" id="PF01936">
    <property type="entry name" value="NYN"/>
    <property type="match status" value="1"/>
</dbReference>